<comment type="subcellular location">
    <subcellularLocation>
        <location evidence="1">Membrane</location>
        <topology evidence="1">Multi-pass membrane protein</topology>
    </subcellularLocation>
</comment>
<dbReference type="AlphaFoldDB" id="A0A1F8H166"/>
<evidence type="ECO:0000256" key="6">
    <source>
        <dbReference type="SAM" id="Phobius"/>
    </source>
</evidence>
<reference evidence="7 8" key="1">
    <citation type="journal article" date="2016" name="Nat. Commun.">
        <title>Thousands of microbial genomes shed light on interconnected biogeochemical processes in an aquifer system.</title>
        <authorList>
            <person name="Anantharaman K."/>
            <person name="Brown C.T."/>
            <person name="Hug L.A."/>
            <person name="Sharon I."/>
            <person name="Castelle C.J."/>
            <person name="Probst A.J."/>
            <person name="Thomas B.C."/>
            <person name="Singh A."/>
            <person name="Wilkins M.J."/>
            <person name="Karaoz U."/>
            <person name="Brodie E.L."/>
            <person name="Williams K.H."/>
            <person name="Hubbard S.S."/>
            <person name="Banfield J.F."/>
        </authorList>
    </citation>
    <scope>NUCLEOTIDE SEQUENCE [LARGE SCALE GENOMIC DNA]</scope>
</reference>
<evidence type="ECO:0000256" key="2">
    <source>
        <dbReference type="ARBA" id="ARBA00022692"/>
    </source>
</evidence>
<feature type="transmembrane region" description="Helical" evidence="6">
    <location>
        <begin position="310"/>
        <end position="331"/>
    </location>
</feature>
<evidence type="ECO:0000256" key="5">
    <source>
        <dbReference type="ARBA" id="ARBA00023136"/>
    </source>
</evidence>
<feature type="transmembrane region" description="Helical" evidence="6">
    <location>
        <begin position="189"/>
        <end position="207"/>
    </location>
</feature>
<name>A0A1F8H166_9BACT</name>
<keyword evidence="4 6" id="KW-1133">Transmembrane helix</keyword>
<feature type="transmembrane region" description="Helical" evidence="6">
    <location>
        <begin position="77"/>
        <end position="97"/>
    </location>
</feature>
<dbReference type="InterPro" id="IPR001182">
    <property type="entry name" value="FtsW/RodA"/>
</dbReference>
<dbReference type="GO" id="GO:0032153">
    <property type="term" value="C:cell division site"/>
    <property type="evidence" value="ECO:0007669"/>
    <property type="project" value="TreeGrafter"/>
</dbReference>
<gene>
    <name evidence="7" type="ORF">A3I96_00955</name>
</gene>
<comment type="caution">
    <text evidence="7">The sequence shown here is derived from an EMBL/GenBank/DDBJ whole genome shotgun (WGS) entry which is preliminary data.</text>
</comment>
<keyword evidence="5 6" id="KW-0472">Membrane</keyword>
<dbReference type="PANTHER" id="PTHR30474">
    <property type="entry name" value="CELL CYCLE PROTEIN"/>
    <property type="match status" value="1"/>
</dbReference>
<dbReference type="Pfam" id="PF01098">
    <property type="entry name" value="FTSW_RODA_SPOVE"/>
    <property type="match status" value="1"/>
</dbReference>
<dbReference type="PANTHER" id="PTHR30474:SF1">
    <property type="entry name" value="PEPTIDOGLYCAN GLYCOSYLTRANSFERASE MRDB"/>
    <property type="match status" value="1"/>
</dbReference>
<protein>
    <recommendedName>
        <fullName evidence="9">Rod shape-determining protein RodA</fullName>
    </recommendedName>
</protein>
<keyword evidence="2 6" id="KW-0812">Transmembrane</keyword>
<evidence type="ECO:0000256" key="3">
    <source>
        <dbReference type="ARBA" id="ARBA00022960"/>
    </source>
</evidence>
<dbReference type="GO" id="GO:0051301">
    <property type="term" value="P:cell division"/>
    <property type="evidence" value="ECO:0007669"/>
    <property type="project" value="InterPro"/>
</dbReference>
<dbReference type="GO" id="GO:0005886">
    <property type="term" value="C:plasma membrane"/>
    <property type="evidence" value="ECO:0007669"/>
    <property type="project" value="TreeGrafter"/>
</dbReference>
<dbReference type="Proteomes" id="UP000177111">
    <property type="component" value="Unassembled WGS sequence"/>
</dbReference>
<feature type="transmembrane region" description="Helical" evidence="6">
    <location>
        <begin position="21"/>
        <end position="40"/>
    </location>
</feature>
<feature type="transmembrane region" description="Helical" evidence="6">
    <location>
        <begin position="343"/>
        <end position="361"/>
    </location>
</feature>
<proteinExistence type="predicted"/>
<keyword evidence="3" id="KW-0133">Cell shape</keyword>
<accession>A0A1F8H166</accession>
<dbReference type="EMBL" id="MGKT01000002">
    <property type="protein sequence ID" value="OGN31387.1"/>
    <property type="molecule type" value="Genomic_DNA"/>
</dbReference>
<evidence type="ECO:0000313" key="7">
    <source>
        <dbReference type="EMBL" id="OGN31387.1"/>
    </source>
</evidence>
<evidence type="ECO:0000256" key="4">
    <source>
        <dbReference type="ARBA" id="ARBA00022989"/>
    </source>
</evidence>
<organism evidence="7 8">
    <name type="scientific">Candidatus Yanofskybacteria bacterium RIFCSPLOWO2_02_FULL_44_18</name>
    <dbReference type="NCBI Taxonomy" id="1802705"/>
    <lineage>
        <taxon>Bacteria</taxon>
        <taxon>Candidatus Yanofskyibacteriota</taxon>
    </lineage>
</organism>
<feature type="transmembrane region" description="Helical" evidence="6">
    <location>
        <begin position="277"/>
        <end position="298"/>
    </location>
</feature>
<feature type="transmembrane region" description="Helical" evidence="6">
    <location>
        <begin position="165"/>
        <end position="182"/>
    </location>
</feature>
<dbReference type="GO" id="GO:0015648">
    <property type="term" value="F:lipid-linked peptidoglycan transporter activity"/>
    <property type="evidence" value="ECO:0007669"/>
    <property type="project" value="TreeGrafter"/>
</dbReference>
<evidence type="ECO:0000256" key="1">
    <source>
        <dbReference type="ARBA" id="ARBA00004141"/>
    </source>
</evidence>
<feature type="transmembrane region" description="Helical" evidence="6">
    <location>
        <begin position="103"/>
        <end position="129"/>
    </location>
</feature>
<feature type="transmembrane region" description="Helical" evidence="6">
    <location>
        <begin position="141"/>
        <end position="159"/>
    </location>
</feature>
<feature type="transmembrane region" description="Helical" evidence="6">
    <location>
        <begin position="52"/>
        <end position="70"/>
    </location>
</feature>
<evidence type="ECO:0008006" key="9">
    <source>
        <dbReference type="Google" id="ProtNLM"/>
    </source>
</evidence>
<evidence type="ECO:0000313" key="8">
    <source>
        <dbReference type="Proteomes" id="UP000177111"/>
    </source>
</evidence>
<dbReference type="GO" id="GO:0008360">
    <property type="term" value="P:regulation of cell shape"/>
    <property type="evidence" value="ECO:0007669"/>
    <property type="project" value="UniProtKB-KW"/>
</dbReference>
<sequence>MALKNNFKNTIRQYSRAIDMPLFATTVAISFFGVINMFGIAGWEGPFFEKQLILVLIGIAVMILFSFFNFRYFKNSSILVFALYIFSLLLLAFPSFFQSIRGVNSWIIIGNFTLEPSELMKLAFIIVMAKYFSQRHIHIHQFRHIFVSGIYYAVPAAMIISQPDLGSAIIFTLIWFGMLIASGINKKQLGILAAVGLCILIIGWVFVLKPYQKSRIISFLDPYGDPKGTGYNLIQSKIAIGNGYIWGEGLGRGSQTNLGFLPEPKNDFVFSAVAEQFGLLGITGILAAIAHIISRILNVGLRAGSNFGKLFSIGMAIFIFAHAFVGAGVNVGLLPVTGIPFPFLSYGGSNLISIMIGLGIIQSIKRYS</sequence>